<dbReference type="InterPro" id="IPR001031">
    <property type="entry name" value="Thioesterase"/>
</dbReference>
<dbReference type="RefSeq" id="WP_171079383.1">
    <property type="nucleotide sequence ID" value="NZ_BNBU01000001.1"/>
</dbReference>
<keyword evidence="4" id="KW-1185">Reference proteome</keyword>
<feature type="domain" description="Thioesterase" evidence="2">
    <location>
        <begin position="19"/>
        <end position="239"/>
    </location>
</feature>
<dbReference type="Proteomes" id="UP000587462">
    <property type="component" value="Unassembled WGS sequence"/>
</dbReference>
<reference evidence="3 4" key="1">
    <citation type="submission" date="2020-04" db="EMBL/GenBank/DDBJ databases">
        <title>Draft Genome Sequence of Streptomyces morookaense DSM 40503, an 8-azaguanine-producing strain.</title>
        <authorList>
            <person name="Qi J."/>
            <person name="Gao J.-M."/>
        </authorList>
    </citation>
    <scope>NUCLEOTIDE SEQUENCE [LARGE SCALE GENOMIC DNA]</scope>
    <source>
        <strain evidence="3 4">DSM 40503</strain>
    </source>
</reference>
<proteinExistence type="inferred from homology"/>
<organism evidence="3 4">
    <name type="scientific">Streptomyces morookaense</name>
    <name type="common">Streptoverticillium morookaense</name>
    <dbReference type="NCBI Taxonomy" id="1970"/>
    <lineage>
        <taxon>Bacteria</taxon>
        <taxon>Bacillati</taxon>
        <taxon>Actinomycetota</taxon>
        <taxon>Actinomycetes</taxon>
        <taxon>Kitasatosporales</taxon>
        <taxon>Streptomycetaceae</taxon>
        <taxon>Streptomyces</taxon>
    </lineage>
</organism>
<evidence type="ECO:0000256" key="1">
    <source>
        <dbReference type="ARBA" id="ARBA00007169"/>
    </source>
</evidence>
<sequence length="261" mass="28608">MSTTDAVIRPRPVPDPRLRLFVLHHAGGSHVPYRAWAGHLPPEWELCLLEAPGRGTRRGAPARTADELAGVFLEDVRPWTDRPYAVFGHSMGAIAAYELTLALRDHGLPLPCWLGLSAVRAPEHHPRRDGRRFDLPDAELRTAVLEMGGTPREVLEEPGLWAYLEPILRADLQLAETWQPRAAVPLPVPLSVFSGDADKGALPHLMETWAAHSSRFVGAHVLEGGHFYLQPDPSALIHRIVTDIRGNSVPGGEPSPVEGTL</sequence>
<gene>
    <name evidence="3" type="ORF">HG542_07920</name>
</gene>
<evidence type="ECO:0000313" key="4">
    <source>
        <dbReference type="Proteomes" id="UP000587462"/>
    </source>
</evidence>
<dbReference type="Pfam" id="PF00975">
    <property type="entry name" value="Thioesterase"/>
    <property type="match status" value="1"/>
</dbReference>
<dbReference type="InterPro" id="IPR029058">
    <property type="entry name" value="AB_hydrolase_fold"/>
</dbReference>
<dbReference type="PANTHER" id="PTHR11487">
    <property type="entry name" value="THIOESTERASE"/>
    <property type="match status" value="1"/>
</dbReference>
<dbReference type="SUPFAM" id="SSF53474">
    <property type="entry name" value="alpha/beta-Hydrolases"/>
    <property type="match status" value="1"/>
</dbReference>
<dbReference type="AlphaFoldDB" id="A0A7Y7B2U6"/>
<accession>A0A7Y7B2U6</accession>
<comment type="caution">
    <text evidence="3">The sequence shown here is derived from an EMBL/GenBank/DDBJ whole genome shotgun (WGS) entry which is preliminary data.</text>
</comment>
<evidence type="ECO:0000313" key="3">
    <source>
        <dbReference type="EMBL" id="NVK77591.1"/>
    </source>
</evidence>
<dbReference type="InterPro" id="IPR012223">
    <property type="entry name" value="TEII"/>
</dbReference>
<comment type="similarity">
    <text evidence="1">Belongs to the thioesterase family.</text>
</comment>
<dbReference type="Gene3D" id="3.40.50.1820">
    <property type="entry name" value="alpha/beta hydrolase"/>
    <property type="match status" value="1"/>
</dbReference>
<name>A0A7Y7B2U6_STRMO</name>
<dbReference type="EMBL" id="JABBXF010000014">
    <property type="protein sequence ID" value="NVK77591.1"/>
    <property type="molecule type" value="Genomic_DNA"/>
</dbReference>
<dbReference type="PANTHER" id="PTHR11487:SF0">
    <property type="entry name" value="S-ACYL FATTY ACID SYNTHASE THIOESTERASE, MEDIUM CHAIN"/>
    <property type="match status" value="1"/>
</dbReference>
<evidence type="ECO:0000259" key="2">
    <source>
        <dbReference type="Pfam" id="PF00975"/>
    </source>
</evidence>
<dbReference type="GO" id="GO:0008610">
    <property type="term" value="P:lipid biosynthetic process"/>
    <property type="evidence" value="ECO:0007669"/>
    <property type="project" value="TreeGrafter"/>
</dbReference>
<protein>
    <submittedName>
        <fullName evidence="3">Thioesterase</fullName>
    </submittedName>
</protein>